<accession>A0A1X0DGS4</accession>
<name>A0A1X0DGS4_9MYCO</name>
<reference evidence="1 2" key="1">
    <citation type="submission" date="2016-12" db="EMBL/GenBank/DDBJ databases">
        <title>The new phylogeny of genus Mycobacterium.</title>
        <authorList>
            <person name="Tortoli E."/>
            <person name="Trovato A."/>
            <person name="Cirillo D.M."/>
        </authorList>
    </citation>
    <scope>NUCLEOTIDE SEQUENCE [LARGE SCALE GENOMIC DNA]</scope>
    <source>
        <strain evidence="1 2">DSM 45130</strain>
    </source>
</reference>
<sequence>MQQTLGVSRQHEREAIPISQLRDRTCRRVHHDSGLGLVDVLRRVVTLWLGRVAGGVGELIPSWSDGSGGRPQ</sequence>
<protein>
    <submittedName>
        <fullName evidence="1">Uncharacterized protein</fullName>
    </submittedName>
</protein>
<comment type="caution">
    <text evidence="1">The sequence shown here is derived from an EMBL/GenBank/DDBJ whole genome shotgun (WGS) entry which is preliminary data.</text>
</comment>
<keyword evidence="2" id="KW-1185">Reference proteome</keyword>
<dbReference type="Proteomes" id="UP000192801">
    <property type="component" value="Unassembled WGS sequence"/>
</dbReference>
<organism evidence="1 2">
    <name type="scientific">Mycolicibacterium insubricum</name>
    <dbReference type="NCBI Taxonomy" id="444597"/>
    <lineage>
        <taxon>Bacteria</taxon>
        <taxon>Bacillati</taxon>
        <taxon>Actinomycetota</taxon>
        <taxon>Actinomycetes</taxon>
        <taxon>Mycobacteriales</taxon>
        <taxon>Mycobacteriaceae</taxon>
        <taxon>Mycolicibacterium</taxon>
    </lineage>
</organism>
<proteinExistence type="predicted"/>
<evidence type="ECO:0000313" key="2">
    <source>
        <dbReference type="Proteomes" id="UP000192801"/>
    </source>
</evidence>
<dbReference type="AlphaFoldDB" id="A0A1X0DGS4"/>
<evidence type="ECO:0000313" key="1">
    <source>
        <dbReference type="EMBL" id="ORA71603.1"/>
    </source>
</evidence>
<gene>
    <name evidence="1" type="ORF">BST26_07425</name>
</gene>
<dbReference type="EMBL" id="MVHS01000012">
    <property type="protein sequence ID" value="ORA71603.1"/>
    <property type="molecule type" value="Genomic_DNA"/>
</dbReference>